<gene>
    <name evidence="15" type="ORF">EFD62_13580</name>
</gene>
<dbReference type="Pfam" id="PF00722">
    <property type="entry name" value="Glyco_hydro_16"/>
    <property type="match status" value="1"/>
</dbReference>
<dbReference type="InterPro" id="IPR018247">
    <property type="entry name" value="EF_Hand_1_Ca_BS"/>
</dbReference>
<evidence type="ECO:0000256" key="9">
    <source>
        <dbReference type="ARBA" id="ARBA00031665"/>
    </source>
</evidence>
<dbReference type="InterPro" id="IPR000757">
    <property type="entry name" value="Beta-glucanase-like"/>
</dbReference>
<feature type="domain" description="GH16" evidence="13">
    <location>
        <begin position="27"/>
        <end position="246"/>
    </location>
</feature>
<name>A0A4V1K1W5_9FIRM</name>
<keyword evidence="6" id="KW-0326">Glycosidase</keyword>
<protein>
    <recommendedName>
        <fullName evidence="4">Beta-glucanase</fullName>
        <ecNumber evidence="3">3.2.1.73</ecNumber>
    </recommendedName>
    <alternativeName>
        <fullName evidence="9">1,3-1,4-beta-D-glucan 4-glucanohydrolase</fullName>
    </alternativeName>
    <alternativeName>
        <fullName evidence="8">Endo-beta-1,3-1,4 glucanase</fullName>
    </alternativeName>
    <alternativeName>
        <fullName evidence="7">Lichenase</fullName>
    </alternativeName>
</protein>
<feature type="active site" description="Nucleophile" evidence="10">
    <location>
        <position position="136"/>
    </location>
</feature>
<evidence type="ECO:0000259" key="14">
    <source>
        <dbReference type="PROSITE" id="PS51766"/>
    </source>
</evidence>
<dbReference type="RefSeq" id="WP_069194265.1">
    <property type="nucleotide sequence ID" value="NZ_RLII01000022.1"/>
</dbReference>
<dbReference type="PANTHER" id="PTHR31062">
    <property type="entry name" value="XYLOGLUCAN ENDOTRANSGLUCOSYLASE/HYDROLASE PROTEIN 8-RELATED"/>
    <property type="match status" value="1"/>
</dbReference>
<feature type="chain" id="PRO_5020717987" description="Beta-glucanase" evidence="12">
    <location>
        <begin position="30"/>
        <end position="341"/>
    </location>
</feature>
<dbReference type="InterPro" id="IPR008263">
    <property type="entry name" value="GH16_AS"/>
</dbReference>
<dbReference type="InterPro" id="IPR002105">
    <property type="entry name" value="Dockerin_1_rpt"/>
</dbReference>
<feature type="compositionally biased region" description="Polar residues" evidence="11">
    <location>
        <begin position="265"/>
        <end position="274"/>
    </location>
</feature>
<organism evidence="15 16">
    <name type="scientific">Acetivibrio mesophilus</name>
    <dbReference type="NCBI Taxonomy" id="2487273"/>
    <lineage>
        <taxon>Bacteria</taxon>
        <taxon>Bacillati</taxon>
        <taxon>Bacillota</taxon>
        <taxon>Clostridia</taxon>
        <taxon>Eubacteriales</taxon>
        <taxon>Oscillospiraceae</taxon>
        <taxon>Acetivibrio</taxon>
    </lineage>
</organism>
<dbReference type="PROSITE" id="PS51762">
    <property type="entry name" value="GH16_2"/>
    <property type="match status" value="1"/>
</dbReference>
<dbReference type="OrthoDB" id="9809583at2"/>
<accession>A0A4V1K1W5</accession>
<feature type="region of interest" description="Disordered" evidence="11">
    <location>
        <begin position="247"/>
        <end position="280"/>
    </location>
</feature>
<dbReference type="PROSITE" id="PS00018">
    <property type="entry name" value="EF_HAND_1"/>
    <property type="match status" value="1"/>
</dbReference>
<evidence type="ECO:0000256" key="12">
    <source>
        <dbReference type="SAM" id="SignalP"/>
    </source>
</evidence>
<dbReference type="NCBIfam" id="NF047856">
    <property type="entry name" value="BGlucanaseBglS"/>
    <property type="match status" value="1"/>
</dbReference>
<dbReference type="SUPFAM" id="SSF49899">
    <property type="entry name" value="Concanavalin A-like lectins/glucanases"/>
    <property type="match status" value="1"/>
</dbReference>
<dbReference type="Pfam" id="PF00404">
    <property type="entry name" value="Dockerin_1"/>
    <property type="match status" value="1"/>
</dbReference>
<evidence type="ECO:0000259" key="13">
    <source>
        <dbReference type="PROSITE" id="PS51762"/>
    </source>
</evidence>
<evidence type="ECO:0000256" key="7">
    <source>
        <dbReference type="ARBA" id="ARBA00029722"/>
    </source>
</evidence>
<dbReference type="Gene3D" id="1.10.1330.10">
    <property type="entry name" value="Dockerin domain"/>
    <property type="match status" value="1"/>
</dbReference>
<evidence type="ECO:0000256" key="11">
    <source>
        <dbReference type="SAM" id="MobiDB-lite"/>
    </source>
</evidence>
<dbReference type="InterPro" id="IPR044791">
    <property type="entry name" value="Beta-glucanase/XTH"/>
</dbReference>
<dbReference type="Gene3D" id="2.60.120.200">
    <property type="match status" value="1"/>
</dbReference>
<comment type="similarity">
    <text evidence="2">Belongs to the glycosyl hydrolase 16 family.</text>
</comment>
<proteinExistence type="inferred from homology"/>
<dbReference type="InterPro" id="IPR036439">
    <property type="entry name" value="Dockerin_dom_sf"/>
</dbReference>
<dbReference type="CDD" id="cd02175">
    <property type="entry name" value="GH16_lichenase"/>
    <property type="match status" value="1"/>
</dbReference>
<reference evidence="16" key="1">
    <citation type="submission" date="2018-11" db="EMBL/GenBank/DDBJ databases">
        <title>Genome sequencing of a novel mesophilic and cellulolytic organism within the genus Hungateiclostridium.</title>
        <authorList>
            <person name="Rettenmaier R."/>
            <person name="Liebl W."/>
            <person name="Zverlov V."/>
        </authorList>
    </citation>
    <scope>NUCLEOTIDE SEQUENCE [LARGE SCALE GENOMIC DNA]</scope>
    <source>
        <strain evidence="16">N2K1</strain>
    </source>
</reference>
<evidence type="ECO:0000256" key="5">
    <source>
        <dbReference type="ARBA" id="ARBA00022801"/>
    </source>
</evidence>
<dbReference type="InterPro" id="IPR016134">
    <property type="entry name" value="Dockerin_dom"/>
</dbReference>
<evidence type="ECO:0000256" key="10">
    <source>
        <dbReference type="PIRSR" id="PIRSR608264-1"/>
    </source>
</evidence>
<dbReference type="Proteomes" id="UP000289166">
    <property type="component" value="Unassembled WGS sequence"/>
</dbReference>
<comment type="catalytic activity">
    <reaction evidence="1">
        <text>Hydrolysis of (1-&gt;4)-beta-D-glucosidic linkages in beta-D-glucans containing (1-&gt;3)- and (1-&gt;4)-bonds.</text>
        <dbReference type="EC" id="3.2.1.73"/>
    </reaction>
</comment>
<evidence type="ECO:0000256" key="3">
    <source>
        <dbReference type="ARBA" id="ARBA00012690"/>
    </source>
</evidence>
<feature type="signal peptide" evidence="12">
    <location>
        <begin position="1"/>
        <end position="29"/>
    </location>
</feature>
<evidence type="ECO:0000313" key="15">
    <source>
        <dbReference type="EMBL" id="RXE58209.1"/>
    </source>
</evidence>
<keyword evidence="16" id="KW-1185">Reference proteome</keyword>
<dbReference type="EC" id="3.2.1.73" evidence="3"/>
<dbReference type="InterPro" id="IPR008264">
    <property type="entry name" value="Beta_glucanase"/>
</dbReference>
<dbReference type="PROSITE" id="PS01034">
    <property type="entry name" value="GH16_1"/>
    <property type="match status" value="1"/>
</dbReference>
<evidence type="ECO:0000256" key="8">
    <source>
        <dbReference type="ARBA" id="ARBA00029771"/>
    </source>
</evidence>
<comment type="caution">
    <text evidence="15">The sequence shown here is derived from an EMBL/GenBank/DDBJ whole genome shotgun (WGS) entry which is preliminary data.</text>
</comment>
<evidence type="ECO:0000256" key="2">
    <source>
        <dbReference type="ARBA" id="ARBA00006865"/>
    </source>
</evidence>
<evidence type="ECO:0000256" key="4">
    <source>
        <dbReference type="ARBA" id="ARBA00014569"/>
    </source>
</evidence>
<dbReference type="GO" id="GO:0042972">
    <property type="term" value="F:licheninase activity"/>
    <property type="evidence" value="ECO:0007669"/>
    <property type="project" value="UniProtKB-EC"/>
</dbReference>
<keyword evidence="12" id="KW-0732">Signal</keyword>
<dbReference type="EMBL" id="RLII01000022">
    <property type="protein sequence ID" value="RXE58209.1"/>
    <property type="molecule type" value="Genomic_DNA"/>
</dbReference>
<dbReference type="PROSITE" id="PS51766">
    <property type="entry name" value="DOCKERIN"/>
    <property type="match status" value="1"/>
</dbReference>
<dbReference type="GO" id="GO:0000272">
    <property type="term" value="P:polysaccharide catabolic process"/>
    <property type="evidence" value="ECO:0007669"/>
    <property type="project" value="InterPro"/>
</dbReference>
<evidence type="ECO:0000313" key="16">
    <source>
        <dbReference type="Proteomes" id="UP000289166"/>
    </source>
</evidence>
<keyword evidence="5 15" id="KW-0378">Hydrolase</keyword>
<evidence type="ECO:0000256" key="1">
    <source>
        <dbReference type="ARBA" id="ARBA00000481"/>
    </source>
</evidence>
<dbReference type="AlphaFoldDB" id="A0A4V1K1W5"/>
<sequence length="341" mass="38575">MQKKIILFLMASLLFALPMFISPFPKAEAANITTTPFVAVFSDFDSSLWEKADWSNGSVFNCVWKPSQVTFSNGKMVLNLDKEYGGTYPYKSGEYRTKSFFGYGYYEVRMKAAKNTGIVSSFFTYTGPSDNNPWDEIDIEILGKNTTQVQFNWYKDGNGGNEYYHNLGFDASQDFHTYGFEWRQNYIDFYVDGKKVYRGTRNIPVTPSKIMMNLWPGIGVDGWLGAYDGKTPLKAEYEYVKYYPDGVPQGTPTPTPTPKHTATPSNTPTPTKGSSILKGDVNGDGKVNSTDYSIYKRYLLKIIDKFPVDDLRVTDLNNDGKIGSTDLTILKRYLLQIIPNL</sequence>
<dbReference type="PRINTS" id="PR00737">
    <property type="entry name" value="GLHYDRLASE16"/>
</dbReference>
<dbReference type="CDD" id="cd14256">
    <property type="entry name" value="Dockerin_I"/>
    <property type="match status" value="1"/>
</dbReference>
<feature type="active site" description="Proton donor" evidence="10">
    <location>
        <position position="140"/>
    </location>
</feature>
<evidence type="ECO:0000256" key="6">
    <source>
        <dbReference type="ARBA" id="ARBA00023295"/>
    </source>
</evidence>
<feature type="domain" description="Dockerin" evidence="14">
    <location>
        <begin position="274"/>
        <end position="341"/>
    </location>
</feature>
<dbReference type="SUPFAM" id="SSF63446">
    <property type="entry name" value="Type I dockerin domain"/>
    <property type="match status" value="1"/>
</dbReference>
<dbReference type="InterPro" id="IPR013320">
    <property type="entry name" value="ConA-like_dom_sf"/>
</dbReference>